<dbReference type="PANTHER" id="PTHR32089:SF112">
    <property type="entry name" value="LYSOZYME-LIKE PROTEIN-RELATED"/>
    <property type="match status" value="1"/>
</dbReference>
<dbReference type="PRINTS" id="PR00260">
    <property type="entry name" value="CHEMTRNSDUCR"/>
</dbReference>
<dbReference type="EMBL" id="CP029347">
    <property type="protein sequence ID" value="AWL13243.1"/>
    <property type="molecule type" value="Genomic_DNA"/>
</dbReference>
<dbReference type="CDD" id="cd06225">
    <property type="entry name" value="HAMP"/>
    <property type="match status" value="1"/>
</dbReference>
<keyword evidence="2 4" id="KW-0807">Transducer</keyword>
<dbReference type="KEGG" id="salh:HMF8227_02794"/>
<dbReference type="GO" id="GO:0016020">
    <property type="term" value="C:membrane"/>
    <property type="evidence" value="ECO:0007669"/>
    <property type="project" value="UniProtKB-SubCell"/>
</dbReference>
<dbReference type="Pfam" id="PF00672">
    <property type="entry name" value="HAMP"/>
    <property type="match status" value="1"/>
</dbReference>
<evidence type="ECO:0000313" key="10">
    <source>
        <dbReference type="Proteomes" id="UP000245728"/>
    </source>
</evidence>
<feature type="region of interest" description="Disordered" evidence="5">
    <location>
        <begin position="127"/>
        <end position="146"/>
    </location>
</feature>
<dbReference type="PROSITE" id="PS50885">
    <property type="entry name" value="HAMP"/>
    <property type="match status" value="1"/>
</dbReference>
<evidence type="ECO:0000256" key="5">
    <source>
        <dbReference type="SAM" id="MobiDB-lite"/>
    </source>
</evidence>
<evidence type="ECO:0000256" key="6">
    <source>
        <dbReference type="SAM" id="Phobius"/>
    </source>
</evidence>
<dbReference type="InterPro" id="IPR003660">
    <property type="entry name" value="HAMP_dom"/>
</dbReference>
<keyword evidence="10" id="KW-1185">Reference proteome</keyword>
<keyword evidence="6" id="KW-0812">Transmembrane</keyword>
<protein>
    <submittedName>
        <fullName evidence="9">Methyl-accepting chemotaxis AlkN</fullName>
    </submittedName>
</protein>
<dbReference type="GO" id="GO:0006935">
    <property type="term" value="P:chemotaxis"/>
    <property type="evidence" value="ECO:0007669"/>
    <property type="project" value="InterPro"/>
</dbReference>
<reference evidence="9 10" key="1">
    <citation type="submission" date="2018-05" db="EMBL/GenBank/DDBJ databases">
        <title>Salinimonas sp. HMF8227 Genome sequencing and assembly.</title>
        <authorList>
            <person name="Kang H."/>
            <person name="Kang J."/>
            <person name="Cha I."/>
            <person name="Kim H."/>
            <person name="Joh K."/>
        </authorList>
    </citation>
    <scope>NUCLEOTIDE SEQUENCE [LARGE SCALE GENOMIC DNA]</scope>
    <source>
        <strain evidence="9 10">HMF8227</strain>
    </source>
</reference>
<dbReference type="Proteomes" id="UP000245728">
    <property type="component" value="Chromosome"/>
</dbReference>
<dbReference type="PROSITE" id="PS50111">
    <property type="entry name" value="CHEMOTAXIS_TRANSDUC_2"/>
    <property type="match status" value="1"/>
</dbReference>
<evidence type="ECO:0000256" key="3">
    <source>
        <dbReference type="ARBA" id="ARBA00029447"/>
    </source>
</evidence>
<dbReference type="RefSeq" id="WP_109340751.1">
    <property type="nucleotide sequence ID" value="NZ_CP029347.1"/>
</dbReference>
<accession>A0A2S2E6I0</accession>
<dbReference type="GO" id="GO:0007165">
    <property type="term" value="P:signal transduction"/>
    <property type="evidence" value="ECO:0007669"/>
    <property type="project" value="UniProtKB-KW"/>
</dbReference>
<feature type="transmembrane region" description="Helical" evidence="6">
    <location>
        <begin position="37"/>
        <end position="55"/>
    </location>
</feature>
<dbReference type="GO" id="GO:0004888">
    <property type="term" value="F:transmembrane signaling receptor activity"/>
    <property type="evidence" value="ECO:0007669"/>
    <property type="project" value="InterPro"/>
</dbReference>
<feature type="domain" description="HAMP" evidence="8">
    <location>
        <begin position="58"/>
        <end position="110"/>
    </location>
</feature>
<dbReference type="AlphaFoldDB" id="A0A2S2E6I0"/>
<name>A0A2S2E6I0_9ALTE</name>
<evidence type="ECO:0000259" key="7">
    <source>
        <dbReference type="PROSITE" id="PS50111"/>
    </source>
</evidence>
<feature type="transmembrane region" description="Helical" evidence="6">
    <location>
        <begin position="12"/>
        <end position="31"/>
    </location>
</feature>
<proteinExistence type="inferred from homology"/>
<sequence>MLKKLSLNHLFIANLGFSGALAALVVVSHLFKQNSVVWLILGLLFFAASILVFWASREAVLTGLQELKKMTGAIANGNFGVRADLDSGNEFGQIARQLNKGLKQFSRAMTRIDKAVERLNQLAERTTKVSARARSSNDKLNKQSSQISSTTEEIAVSINQVAETFQNIAQQTDQANDGATSAGSSLQALVEKLGTLKHSVTVFDQNFEEVENSAKKIDSFVEIIEGIADQTNLLALNAAIEAARAGEQGRGFAVVADEVRSLAKKTQESTSDITSMTSDLRNLIKQSAKESELSLELANESESLANSTSEQVVSVLNEVGQIASGMEAASVTAQQQSSAVESLSESLQSLSELCDDSAEQSQDLHENASELVNISNQLMEQVDDLDGDD</sequence>
<dbReference type="PANTHER" id="PTHR32089">
    <property type="entry name" value="METHYL-ACCEPTING CHEMOTAXIS PROTEIN MCPB"/>
    <property type="match status" value="1"/>
</dbReference>
<comment type="subcellular location">
    <subcellularLocation>
        <location evidence="1">Membrane</location>
    </subcellularLocation>
</comment>
<gene>
    <name evidence="9" type="ORF">HMF8227_02794</name>
</gene>
<evidence type="ECO:0000256" key="1">
    <source>
        <dbReference type="ARBA" id="ARBA00004370"/>
    </source>
</evidence>
<evidence type="ECO:0000259" key="8">
    <source>
        <dbReference type="PROSITE" id="PS50885"/>
    </source>
</evidence>
<keyword evidence="6" id="KW-0472">Membrane</keyword>
<evidence type="ECO:0000256" key="2">
    <source>
        <dbReference type="ARBA" id="ARBA00023224"/>
    </source>
</evidence>
<dbReference type="InterPro" id="IPR004089">
    <property type="entry name" value="MCPsignal_dom"/>
</dbReference>
<dbReference type="SUPFAM" id="SSF58104">
    <property type="entry name" value="Methyl-accepting chemotaxis protein (MCP) signaling domain"/>
    <property type="match status" value="1"/>
</dbReference>
<organism evidence="9 10">
    <name type="scientific">Saliniradius amylolyticus</name>
    <dbReference type="NCBI Taxonomy" id="2183582"/>
    <lineage>
        <taxon>Bacteria</taxon>
        <taxon>Pseudomonadati</taxon>
        <taxon>Pseudomonadota</taxon>
        <taxon>Gammaproteobacteria</taxon>
        <taxon>Alteromonadales</taxon>
        <taxon>Alteromonadaceae</taxon>
        <taxon>Saliniradius</taxon>
    </lineage>
</organism>
<keyword evidence="6" id="KW-1133">Transmembrane helix</keyword>
<dbReference type="SMART" id="SM00283">
    <property type="entry name" value="MA"/>
    <property type="match status" value="1"/>
</dbReference>
<evidence type="ECO:0000256" key="4">
    <source>
        <dbReference type="PROSITE-ProRule" id="PRU00284"/>
    </source>
</evidence>
<dbReference type="OrthoDB" id="6092731at2"/>
<dbReference type="Pfam" id="PF00015">
    <property type="entry name" value="MCPsignal"/>
    <property type="match status" value="1"/>
</dbReference>
<dbReference type="Gene3D" id="1.10.287.950">
    <property type="entry name" value="Methyl-accepting chemotaxis protein"/>
    <property type="match status" value="1"/>
</dbReference>
<evidence type="ECO:0000313" key="9">
    <source>
        <dbReference type="EMBL" id="AWL13243.1"/>
    </source>
</evidence>
<comment type="similarity">
    <text evidence="3">Belongs to the methyl-accepting chemotaxis (MCP) protein family.</text>
</comment>
<dbReference type="InterPro" id="IPR004090">
    <property type="entry name" value="Chemotax_Me-accpt_rcpt"/>
</dbReference>
<feature type="domain" description="Methyl-accepting transducer" evidence="7">
    <location>
        <begin position="122"/>
        <end position="351"/>
    </location>
</feature>